<dbReference type="InterPro" id="IPR057244">
    <property type="entry name" value="GAIN_B"/>
</dbReference>
<keyword evidence="7" id="KW-0732">Signal</keyword>
<dbReference type="PRINTS" id="PR00249">
    <property type="entry name" value="GPCRSECRETIN"/>
</dbReference>
<organism evidence="10 11">
    <name type="scientific">Betta splendens</name>
    <name type="common">Siamese fighting fish</name>
    <dbReference type="NCBI Taxonomy" id="158456"/>
    <lineage>
        <taxon>Eukaryota</taxon>
        <taxon>Metazoa</taxon>
        <taxon>Chordata</taxon>
        <taxon>Craniata</taxon>
        <taxon>Vertebrata</taxon>
        <taxon>Euteleostomi</taxon>
        <taxon>Actinopterygii</taxon>
        <taxon>Neopterygii</taxon>
        <taxon>Teleostei</taxon>
        <taxon>Neoteleostei</taxon>
        <taxon>Acanthomorphata</taxon>
        <taxon>Anabantaria</taxon>
        <taxon>Anabantiformes</taxon>
        <taxon>Anabantoidei</taxon>
        <taxon>Osphronemidae</taxon>
        <taxon>Betta</taxon>
    </lineage>
</organism>
<dbReference type="OrthoDB" id="283575at2759"/>
<evidence type="ECO:0000256" key="6">
    <source>
        <dbReference type="SAM" id="Phobius"/>
    </source>
</evidence>
<accession>A0A6P7M1Q1</accession>
<reference evidence="11" key="1">
    <citation type="submission" date="2025-08" db="UniProtKB">
        <authorList>
            <consortium name="RefSeq"/>
        </authorList>
    </citation>
    <scope>IDENTIFICATION</scope>
</reference>
<keyword evidence="3 6" id="KW-1133">Transmembrane helix</keyword>
<keyword evidence="11" id="KW-0675">Receptor</keyword>
<dbReference type="PANTHER" id="PTHR12011">
    <property type="entry name" value="ADHESION G-PROTEIN COUPLED RECEPTOR"/>
    <property type="match status" value="1"/>
</dbReference>
<keyword evidence="10" id="KW-1185">Reference proteome</keyword>
<dbReference type="RefSeq" id="XP_029000450.1">
    <property type="nucleotide sequence ID" value="XM_029144617.3"/>
</dbReference>
<evidence type="ECO:0000256" key="5">
    <source>
        <dbReference type="ARBA" id="ARBA00023157"/>
    </source>
</evidence>
<dbReference type="InterPro" id="IPR000203">
    <property type="entry name" value="GPS"/>
</dbReference>
<dbReference type="GO" id="GO:0007189">
    <property type="term" value="P:adenylate cyclase-activating G protein-coupled receptor signaling pathway"/>
    <property type="evidence" value="ECO:0007669"/>
    <property type="project" value="TreeGrafter"/>
</dbReference>
<evidence type="ECO:0000259" key="9">
    <source>
        <dbReference type="PROSITE" id="PS50261"/>
    </source>
</evidence>
<feature type="transmembrane region" description="Helical" evidence="6">
    <location>
        <begin position="342"/>
        <end position="367"/>
    </location>
</feature>
<evidence type="ECO:0000313" key="11">
    <source>
        <dbReference type="RefSeq" id="XP_029000450.1"/>
    </source>
</evidence>
<dbReference type="GeneID" id="114852298"/>
<protein>
    <submittedName>
        <fullName evidence="11">Adhesion G-protein coupled receptor G4</fullName>
    </submittedName>
</protein>
<dbReference type="PROSITE" id="PS50261">
    <property type="entry name" value="G_PROTEIN_RECEP_F2_4"/>
    <property type="match status" value="1"/>
</dbReference>
<dbReference type="InterPro" id="IPR046338">
    <property type="entry name" value="GAIN_dom_sf"/>
</dbReference>
<dbReference type="Pfam" id="PF01825">
    <property type="entry name" value="GPS"/>
    <property type="match status" value="1"/>
</dbReference>
<dbReference type="GO" id="GO:0005886">
    <property type="term" value="C:plasma membrane"/>
    <property type="evidence" value="ECO:0007669"/>
    <property type="project" value="TreeGrafter"/>
</dbReference>
<evidence type="ECO:0000313" key="10">
    <source>
        <dbReference type="Proteomes" id="UP000515150"/>
    </source>
</evidence>
<keyword evidence="4 6" id="KW-0472">Membrane</keyword>
<gene>
    <name evidence="11" type="primary">LOC114852298</name>
</gene>
<evidence type="ECO:0000256" key="3">
    <source>
        <dbReference type="ARBA" id="ARBA00022989"/>
    </source>
</evidence>
<feature type="domain" description="GAIN-B" evidence="8">
    <location>
        <begin position="185"/>
        <end position="338"/>
    </location>
</feature>
<feature type="signal peptide" evidence="7">
    <location>
        <begin position="1"/>
        <end position="16"/>
    </location>
</feature>
<evidence type="ECO:0000256" key="2">
    <source>
        <dbReference type="ARBA" id="ARBA00022692"/>
    </source>
</evidence>
<dbReference type="InterPro" id="IPR000832">
    <property type="entry name" value="GPCR_2_secretin-like"/>
</dbReference>
<dbReference type="Pfam" id="PF00002">
    <property type="entry name" value="7tm_2"/>
    <property type="match status" value="1"/>
</dbReference>
<feature type="transmembrane region" description="Helical" evidence="6">
    <location>
        <begin position="379"/>
        <end position="398"/>
    </location>
</feature>
<feature type="transmembrane region" description="Helical" evidence="6">
    <location>
        <begin position="452"/>
        <end position="473"/>
    </location>
</feature>
<dbReference type="SMART" id="SM00303">
    <property type="entry name" value="GPS"/>
    <property type="match status" value="1"/>
</dbReference>
<dbReference type="PANTHER" id="PTHR12011:SF454">
    <property type="entry name" value="ADHESION G-PROTEIN COUPLED RECEPTOR G5-LIKE"/>
    <property type="match status" value="1"/>
</dbReference>
<dbReference type="Gene3D" id="1.20.1070.10">
    <property type="entry name" value="Rhodopsin 7-helix transmembrane proteins"/>
    <property type="match status" value="1"/>
</dbReference>
<evidence type="ECO:0000256" key="4">
    <source>
        <dbReference type="ARBA" id="ARBA00023136"/>
    </source>
</evidence>
<proteinExistence type="predicted"/>
<evidence type="ECO:0000256" key="1">
    <source>
        <dbReference type="ARBA" id="ARBA00004141"/>
    </source>
</evidence>
<feature type="chain" id="PRO_5027834933" evidence="7">
    <location>
        <begin position="17"/>
        <end position="642"/>
    </location>
</feature>
<sequence length="642" mass="72451">MMVPLLLLLLLPGSLAETDTVCFSFSNSAINVTASNVEVLEHKDYMTCDITGLACHFQCTFIKKLNESVDCIEADVKNSGDKIDYHLKNNTNCTIFLCNKTTILTMIKSLHCNSDDQKEMMQLFNVRASCPDLFNKDLDIKEAFITVEKSMIHEIMGTSQPKPGDTINYNLNFLALNVLSISEGELSSVPTTGSIQKEVPQLLPQNPSRIPKVWLPTHALSSIPEEKRVISLVNYLQHSPYQFRNEEISSAILRIEPLDEHPFQNLVPPIKMRFRVDTDGAMDNETRLMCHYFHEKDLTWKTNGCETDSTDFSKNSEITCRCNHSTPFAVLLIRDPIAEIHWIILSYISYIGCGLSAFFTALSVVMYVFTRHQSRDYSIFIHVCLSGALFLLNVTFLLSEWGATMEPGWVCVLIAVLIHYSLLCSFTWMAIEALHLYLLLIKVFNTYYKHYLVKLSLVGWGVPGVIVAVSLSVKDMKQFYGVTEMTMADTNQTNAICWITDDTFFYSVNLVYFTLIFIFNTGILVTVASSICKMKQAYRSNLKRGAAAGGKSGTSSERFRVSCTSAFTVMGLTCLMGTTWGLAFLGSGYVNYPVLYLFCIFNSLQGFLIFLWICLSAQKQRKKYMEDRMTSSPAKTLDTKTN</sequence>
<dbReference type="InParanoid" id="A0A6P7M1Q1"/>
<evidence type="ECO:0000256" key="7">
    <source>
        <dbReference type="SAM" id="SignalP"/>
    </source>
</evidence>
<dbReference type="Gene3D" id="2.60.220.50">
    <property type="match status" value="1"/>
</dbReference>
<feature type="domain" description="G-protein coupled receptors family 2 profile 2" evidence="9">
    <location>
        <begin position="345"/>
        <end position="617"/>
    </location>
</feature>
<dbReference type="GO" id="GO:0004930">
    <property type="term" value="F:G protein-coupled receptor activity"/>
    <property type="evidence" value="ECO:0007669"/>
    <property type="project" value="InterPro"/>
</dbReference>
<feature type="transmembrane region" description="Helical" evidence="6">
    <location>
        <begin position="418"/>
        <end position="440"/>
    </location>
</feature>
<dbReference type="GO" id="GO:0007166">
    <property type="term" value="P:cell surface receptor signaling pathway"/>
    <property type="evidence" value="ECO:0007669"/>
    <property type="project" value="InterPro"/>
</dbReference>
<evidence type="ECO:0000259" key="8">
    <source>
        <dbReference type="PROSITE" id="PS50221"/>
    </source>
</evidence>
<keyword evidence="5" id="KW-1015">Disulfide bond</keyword>
<dbReference type="KEGG" id="bspl:114852298"/>
<keyword evidence="2 6" id="KW-0812">Transmembrane</keyword>
<feature type="transmembrane region" description="Helical" evidence="6">
    <location>
        <begin position="561"/>
        <end position="583"/>
    </location>
</feature>
<feature type="transmembrane region" description="Helical" evidence="6">
    <location>
        <begin position="510"/>
        <end position="532"/>
    </location>
</feature>
<comment type="subcellular location">
    <subcellularLocation>
        <location evidence="1">Membrane</location>
        <topology evidence="1">Multi-pass membrane protein</topology>
    </subcellularLocation>
</comment>
<name>A0A6P7M1Q1_BETSP</name>
<dbReference type="PROSITE" id="PS50221">
    <property type="entry name" value="GAIN_B"/>
    <property type="match status" value="1"/>
</dbReference>
<feature type="transmembrane region" description="Helical" evidence="6">
    <location>
        <begin position="595"/>
        <end position="615"/>
    </location>
</feature>
<dbReference type="AlphaFoldDB" id="A0A6P7M1Q1"/>
<dbReference type="Proteomes" id="UP000515150">
    <property type="component" value="Chromosome 3"/>
</dbReference>
<dbReference type="InterPro" id="IPR017981">
    <property type="entry name" value="GPCR_2-like_7TM"/>
</dbReference>